<sequence>MDKKSEPRKDMPIPGAAGIFGRRPMKYLIFLPILATAIWFAGLSALLFMWINAGRPRYDENVASVAFISDIGGANQTLFLSICIFVIIFYLLSVIVISYMRWKDRLPGKSCFDLPTDKLALTMSCLAIFFCFIGCAGLFTLANWNCYDYSAIHWHGTLIFILGTAASAFFQTFEVWALRTGHKNRKHLKRNTIAKLLCVGADIVLAAAFGGTYTYCDGAATATNGHTASQCNRMSSIAADLEWTIAYGLNLYFLTLAADLWPAGKEKKNLDSEKGYNEESSDEGSIKK</sequence>
<dbReference type="Pfam" id="PF10277">
    <property type="entry name" value="Frag1"/>
    <property type="match status" value="1"/>
</dbReference>
<feature type="domain" description="CWH43-like N-terminal" evidence="7">
    <location>
        <begin position="28"/>
        <end position="262"/>
    </location>
</feature>
<feature type="transmembrane region" description="Helical" evidence="6">
    <location>
        <begin position="193"/>
        <end position="215"/>
    </location>
</feature>
<dbReference type="EMBL" id="CP143785">
    <property type="protein sequence ID" value="WVN87053.1"/>
    <property type="molecule type" value="Genomic_DNA"/>
</dbReference>
<feature type="compositionally biased region" description="Basic and acidic residues" evidence="5">
    <location>
        <begin position="268"/>
        <end position="277"/>
    </location>
</feature>
<dbReference type="RefSeq" id="XP_066067753.1">
    <property type="nucleotide sequence ID" value="XM_066211656.1"/>
</dbReference>
<dbReference type="Proteomes" id="UP000094043">
    <property type="component" value="Chromosome 2"/>
</dbReference>
<dbReference type="GO" id="GO:0012505">
    <property type="term" value="C:endomembrane system"/>
    <property type="evidence" value="ECO:0007669"/>
    <property type="project" value="UniProtKB-SubCell"/>
</dbReference>
<name>A0AAJ8JRF8_9TREE</name>
<evidence type="ECO:0000256" key="3">
    <source>
        <dbReference type="ARBA" id="ARBA00022989"/>
    </source>
</evidence>
<dbReference type="KEGG" id="cdep:91086441"/>
<keyword evidence="3 6" id="KW-1133">Transmembrane helix</keyword>
<evidence type="ECO:0000313" key="9">
    <source>
        <dbReference type="Proteomes" id="UP000094043"/>
    </source>
</evidence>
<reference evidence="8" key="3">
    <citation type="submission" date="2024-01" db="EMBL/GenBank/DDBJ databases">
        <authorList>
            <person name="Coelho M.A."/>
            <person name="David-Palma M."/>
            <person name="Shea T."/>
            <person name="Sun S."/>
            <person name="Cuomo C.A."/>
            <person name="Heitman J."/>
        </authorList>
    </citation>
    <scope>NUCLEOTIDE SEQUENCE</scope>
    <source>
        <strain evidence="8">CBS 7841</strain>
    </source>
</reference>
<dbReference type="GeneID" id="91086441"/>
<dbReference type="GO" id="GO:0005886">
    <property type="term" value="C:plasma membrane"/>
    <property type="evidence" value="ECO:0007669"/>
    <property type="project" value="TreeGrafter"/>
</dbReference>
<reference evidence="8" key="1">
    <citation type="submission" date="2016-06" db="EMBL/GenBank/DDBJ databases">
        <authorList>
            <person name="Cuomo C."/>
            <person name="Litvintseva A."/>
            <person name="Heitman J."/>
            <person name="Chen Y."/>
            <person name="Sun S."/>
            <person name="Springer D."/>
            <person name="Dromer F."/>
            <person name="Young S."/>
            <person name="Zeng Q."/>
            <person name="Chapman S."/>
            <person name="Gujja S."/>
            <person name="Saif S."/>
            <person name="Birren B."/>
        </authorList>
    </citation>
    <scope>NUCLEOTIDE SEQUENCE</scope>
    <source>
        <strain evidence="8">CBS 7841</strain>
    </source>
</reference>
<keyword evidence="4 6" id="KW-0472">Membrane</keyword>
<evidence type="ECO:0000259" key="7">
    <source>
        <dbReference type="Pfam" id="PF10277"/>
    </source>
</evidence>
<dbReference type="PANTHER" id="PTHR21324:SF2">
    <property type="entry name" value="EG:22E5.9 PROTEIN"/>
    <property type="match status" value="1"/>
</dbReference>
<feature type="transmembrane region" description="Helical" evidence="6">
    <location>
        <begin position="78"/>
        <end position="99"/>
    </location>
</feature>
<evidence type="ECO:0000256" key="5">
    <source>
        <dbReference type="SAM" id="MobiDB-lite"/>
    </source>
</evidence>
<keyword evidence="2 6" id="KW-0812">Transmembrane</keyword>
<evidence type="ECO:0000256" key="1">
    <source>
        <dbReference type="ARBA" id="ARBA00004127"/>
    </source>
</evidence>
<organism evidence="8 9">
    <name type="scientific">Cryptococcus depauperatus CBS 7841</name>
    <dbReference type="NCBI Taxonomy" id="1295531"/>
    <lineage>
        <taxon>Eukaryota</taxon>
        <taxon>Fungi</taxon>
        <taxon>Dikarya</taxon>
        <taxon>Basidiomycota</taxon>
        <taxon>Agaricomycotina</taxon>
        <taxon>Tremellomycetes</taxon>
        <taxon>Tremellales</taxon>
        <taxon>Cryptococcaceae</taxon>
        <taxon>Cryptococcus</taxon>
    </lineage>
</organism>
<proteinExistence type="predicted"/>
<evidence type="ECO:0000313" key="8">
    <source>
        <dbReference type="EMBL" id="WVN87053.1"/>
    </source>
</evidence>
<dbReference type="InterPro" id="IPR050911">
    <property type="entry name" value="DRAM/TMEM150_Autophagy_Mod"/>
</dbReference>
<accession>A0AAJ8JRF8</accession>
<feature type="region of interest" description="Disordered" evidence="5">
    <location>
        <begin position="268"/>
        <end position="288"/>
    </location>
</feature>
<dbReference type="PANTHER" id="PTHR21324">
    <property type="entry name" value="FASTING-INDUCIBLE INTEGRAL MEMBRANE PROTEIN TM6P1-RELATED"/>
    <property type="match status" value="1"/>
</dbReference>
<reference evidence="8" key="2">
    <citation type="journal article" date="2022" name="Elife">
        <title>Obligate sexual reproduction of a homothallic fungus closely related to the Cryptococcus pathogenic species complex.</title>
        <authorList>
            <person name="Passer A.R."/>
            <person name="Clancey S.A."/>
            <person name="Shea T."/>
            <person name="David-Palma M."/>
            <person name="Averette A.F."/>
            <person name="Boekhout T."/>
            <person name="Porcel B.M."/>
            <person name="Nowrousian M."/>
            <person name="Cuomo C.A."/>
            <person name="Sun S."/>
            <person name="Heitman J."/>
            <person name="Coelho M.A."/>
        </authorList>
    </citation>
    <scope>NUCLEOTIDE SEQUENCE</scope>
    <source>
        <strain evidence="8">CBS 7841</strain>
    </source>
</reference>
<evidence type="ECO:0000256" key="6">
    <source>
        <dbReference type="SAM" id="Phobius"/>
    </source>
</evidence>
<comment type="subcellular location">
    <subcellularLocation>
        <location evidence="1">Endomembrane system</location>
        <topology evidence="1">Multi-pass membrane protein</topology>
    </subcellularLocation>
</comment>
<dbReference type="InterPro" id="IPR019402">
    <property type="entry name" value="CWH43_N"/>
</dbReference>
<evidence type="ECO:0000256" key="2">
    <source>
        <dbReference type="ARBA" id="ARBA00022692"/>
    </source>
</evidence>
<keyword evidence="9" id="KW-1185">Reference proteome</keyword>
<dbReference type="AlphaFoldDB" id="A0AAJ8JRF8"/>
<feature type="transmembrane region" description="Helical" evidence="6">
    <location>
        <begin position="27"/>
        <end position="51"/>
    </location>
</feature>
<feature type="transmembrane region" description="Helical" evidence="6">
    <location>
        <begin position="154"/>
        <end position="173"/>
    </location>
</feature>
<protein>
    <recommendedName>
        <fullName evidence="7">CWH43-like N-terminal domain-containing protein</fullName>
    </recommendedName>
</protein>
<evidence type="ECO:0000256" key="4">
    <source>
        <dbReference type="ARBA" id="ARBA00023136"/>
    </source>
</evidence>
<feature type="transmembrane region" description="Helical" evidence="6">
    <location>
        <begin position="119"/>
        <end position="142"/>
    </location>
</feature>
<gene>
    <name evidence="8" type="ORF">L203_102229</name>
</gene>